<proteinExistence type="predicted"/>
<accession>G0P3R7</accession>
<dbReference type="STRING" id="135651.G0P3R7"/>
<evidence type="ECO:0000313" key="1">
    <source>
        <dbReference type="EMBL" id="EGT44331.1"/>
    </source>
</evidence>
<gene>
    <name evidence="1" type="ORF">CAEBREN_08137</name>
</gene>
<dbReference type="InParanoid" id="G0P3R7"/>
<dbReference type="GO" id="GO:0003676">
    <property type="term" value="F:nucleic acid binding"/>
    <property type="evidence" value="ECO:0007669"/>
    <property type="project" value="InterPro"/>
</dbReference>
<reference evidence="2" key="1">
    <citation type="submission" date="2011-07" db="EMBL/GenBank/DDBJ databases">
        <authorList>
            <consortium name="Caenorhabditis brenneri Sequencing and Analysis Consortium"/>
            <person name="Wilson R.K."/>
        </authorList>
    </citation>
    <scope>NUCLEOTIDE SEQUENCE [LARGE SCALE GENOMIC DNA]</scope>
    <source>
        <strain evidence="2">PB2801</strain>
    </source>
</reference>
<organism evidence="2">
    <name type="scientific">Caenorhabditis brenneri</name>
    <name type="common">Nematode worm</name>
    <dbReference type="NCBI Taxonomy" id="135651"/>
    <lineage>
        <taxon>Eukaryota</taxon>
        <taxon>Metazoa</taxon>
        <taxon>Ecdysozoa</taxon>
        <taxon>Nematoda</taxon>
        <taxon>Chromadorea</taxon>
        <taxon>Rhabditida</taxon>
        <taxon>Rhabditina</taxon>
        <taxon>Rhabditomorpha</taxon>
        <taxon>Rhabditoidea</taxon>
        <taxon>Rhabditidae</taxon>
        <taxon>Peloderinae</taxon>
        <taxon>Caenorhabditis</taxon>
    </lineage>
</organism>
<sequence>MHNETLYKSDNGLIANLEPGTVIDHTIVSPVYNEWFHASAVARQWTAKTTNFTHSYTTNLVETILII</sequence>
<keyword evidence="2" id="KW-1185">Reference proteome</keyword>
<dbReference type="SUPFAM" id="SSF53098">
    <property type="entry name" value="Ribonuclease H-like"/>
    <property type="match status" value="1"/>
</dbReference>
<name>G0P3R7_CAEBE</name>
<protein>
    <submittedName>
        <fullName evidence="1">Uncharacterized protein</fullName>
    </submittedName>
</protein>
<dbReference type="eggNOG" id="KOG1041">
    <property type="taxonomic scope" value="Eukaryota"/>
</dbReference>
<evidence type="ECO:0000313" key="2">
    <source>
        <dbReference type="Proteomes" id="UP000008068"/>
    </source>
</evidence>
<dbReference type="Proteomes" id="UP000008068">
    <property type="component" value="Unassembled WGS sequence"/>
</dbReference>
<dbReference type="Gene3D" id="3.30.420.10">
    <property type="entry name" value="Ribonuclease H-like superfamily/Ribonuclease H"/>
    <property type="match status" value="1"/>
</dbReference>
<dbReference type="EMBL" id="GL380051">
    <property type="protein sequence ID" value="EGT44331.1"/>
    <property type="molecule type" value="Genomic_DNA"/>
</dbReference>
<dbReference type="AlphaFoldDB" id="G0P3R7"/>
<dbReference type="InterPro" id="IPR012337">
    <property type="entry name" value="RNaseH-like_sf"/>
</dbReference>
<dbReference type="OrthoDB" id="5868801at2759"/>
<dbReference type="HOGENOM" id="CLU_2814693_0_0_1"/>
<dbReference type="InterPro" id="IPR036397">
    <property type="entry name" value="RNaseH_sf"/>
</dbReference>